<evidence type="ECO:0000313" key="10">
    <source>
        <dbReference type="Proteomes" id="UP000004947"/>
    </source>
</evidence>
<dbReference type="PANTHER" id="PTHR33362:SF3">
    <property type="entry name" value="SIALIC ACID TRAP TRANSPORTER PERMEASE PROTEIN SIAT"/>
    <property type="match status" value="1"/>
</dbReference>
<dbReference type="NCBIfam" id="TIGR00786">
    <property type="entry name" value="dctM"/>
    <property type="match status" value="1"/>
</dbReference>
<accession>A6DQZ3</accession>
<feature type="transmembrane region" description="Helical" evidence="7">
    <location>
        <begin position="169"/>
        <end position="193"/>
    </location>
</feature>
<feature type="transmembrane region" description="Helical" evidence="7">
    <location>
        <begin position="214"/>
        <end position="234"/>
    </location>
</feature>
<keyword evidence="3" id="KW-0997">Cell inner membrane</keyword>
<feature type="transmembrane region" description="Helical" evidence="7">
    <location>
        <begin position="134"/>
        <end position="157"/>
    </location>
</feature>
<proteinExistence type="predicted"/>
<feature type="transmembrane region" description="Helical" evidence="7">
    <location>
        <begin position="240"/>
        <end position="258"/>
    </location>
</feature>
<keyword evidence="4 7" id="KW-0812">Transmembrane</keyword>
<sequence length="424" mass="44845">MEIGLLLGIFAVLLFIGFPIAFSLGISTMTYLIMADIPLTILPQRFYAGMDSFVLLCIPGFILAGNLMNAGDITNKIIKFSDALFGHIRGGLGLANVGGSMIFGGISGTAIADTTSIGAVMIPGMAKRGYDKPFAAAVTAASSTVGPIIPPSVPMIIVGSLTSISVGKMFLAGAIPGLLLGAAMLATTYIISIMKNYPKGEKFSFKRLLLEGKAAFWALLLVVIILYGIIGGIFTPTEASIVASLYALFVGLFVYKTLSFKKLPIILLDTVLGTAALMTLVGMANVFAWILASENIPQMLANGILSITDNPILVILFINILLLFVGSFMETIAALIILFPSLLKVAEGVGMDPVHFGVMAVLNLMIGLTTPPVGVCLFVASEIAETPLKKVIKALFPYLACNLIVLLLVAYIPQISLWLPSLFK</sequence>
<dbReference type="RefSeq" id="WP_007280266.1">
    <property type="nucleotide sequence ID" value="NZ_ABCK01000022.1"/>
</dbReference>
<feature type="domain" description="TRAP C4-dicarboxylate transport system permease DctM subunit" evidence="8">
    <location>
        <begin position="7"/>
        <end position="415"/>
    </location>
</feature>
<protein>
    <submittedName>
        <fullName evidence="9">TRAP dicarboxylate transporter-DctM subunit</fullName>
    </submittedName>
</protein>
<dbReference type="OrthoDB" id="9796052at2"/>
<feature type="transmembrane region" description="Helical" evidence="7">
    <location>
        <begin position="101"/>
        <end position="122"/>
    </location>
</feature>
<comment type="subcellular location">
    <subcellularLocation>
        <location evidence="1">Cell inner membrane</location>
        <topology evidence="1">Multi-pass membrane protein</topology>
    </subcellularLocation>
</comment>
<reference evidence="9 10" key="1">
    <citation type="journal article" date="2010" name="J. Bacteriol.">
        <title>Genome sequence of Lentisphaera araneosa HTCC2155T, the type species of the order Lentisphaerales in the phylum Lentisphaerae.</title>
        <authorList>
            <person name="Thrash J.C."/>
            <person name="Cho J.C."/>
            <person name="Vergin K.L."/>
            <person name="Morris R.M."/>
            <person name="Giovannoni S.J."/>
        </authorList>
    </citation>
    <scope>NUCLEOTIDE SEQUENCE [LARGE SCALE GENOMIC DNA]</scope>
    <source>
        <strain evidence="9 10">HTCC2155</strain>
    </source>
</reference>
<keyword evidence="5 7" id="KW-1133">Transmembrane helix</keyword>
<dbReference type="PIRSF" id="PIRSF006066">
    <property type="entry name" value="HI0050"/>
    <property type="match status" value="1"/>
</dbReference>
<evidence type="ECO:0000256" key="5">
    <source>
        <dbReference type="ARBA" id="ARBA00022989"/>
    </source>
</evidence>
<evidence type="ECO:0000256" key="2">
    <source>
        <dbReference type="ARBA" id="ARBA00022475"/>
    </source>
</evidence>
<feature type="transmembrane region" description="Helical" evidence="7">
    <location>
        <begin position="46"/>
        <end position="65"/>
    </location>
</feature>
<evidence type="ECO:0000256" key="1">
    <source>
        <dbReference type="ARBA" id="ARBA00004429"/>
    </source>
</evidence>
<dbReference type="EMBL" id="ABCK01000022">
    <property type="protein sequence ID" value="EDM25881.1"/>
    <property type="molecule type" value="Genomic_DNA"/>
</dbReference>
<evidence type="ECO:0000256" key="6">
    <source>
        <dbReference type="ARBA" id="ARBA00023136"/>
    </source>
</evidence>
<feature type="transmembrane region" description="Helical" evidence="7">
    <location>
        <begin position="360"/>
        <end position="383"/>
    </location>
</feature>
<dbReference type="GO" id="GO:0022857">
    <property type="term" value="F:transmembrane transporter activity"/>
    <property type="evidence" value="ECO:0007669"/>
    <property type="project" value="TreeGrafter"/>
</dbReference>
<dbReference type="GO" id="GO:0005886">
    <property type="term" value="C:plasma membrane"/>
    <property type="evidence" value="ECO:0007669"/>
    <property type="project" value="UniProtKB-SubCell"/>
</dbReference>
<feature type="transmembrane region" description="Helical" evidence="7">
    <location>
        <begin position="312"/>
        <end position="339"/>
    </location>
</feature>
<dbReference type="InterPro" id="IPR004681">
    <property type="entry name" value="TRAP_DctM"/>
</dbReference>
<keyword evidence="10" id="KW-1185">Reference proteome</keyword>
<dbReference type="Pfam" id="PF06808">
    <property type="entry name" value="DctM"/>
    <property type="match status" value="1"/>
</dbReference>
<dbReference type="STRING" id="313628.LNTAR_07559"/>
<dbReference type="Proteomes" id="UP000004947">
    <property type="component" value="Unassembled WGS sequence"/>
</dbReference>
<feature type="transmembrane region" description="Helical" evidence="7">
    <location>
        <begin position="265"/>
        <end position="292"/>
    </location>
</feature>
<evidence type="ECO:0000256" key="3">
    <source>
        <dbReference type="ARBA" id="ARBA00022519"/>
    </source>
</evidence>
<dbReference type="eggNOG" id="COG1593">
    <property type="taxonomic scope" value="Bacteria"/>
</dbReference>
<dbReference type="PANTHER" id="PTHR33362">
    <property type="entry name" value="SIALIC ACID TRAP TRANSPORTER PERMEASE PROTEIN SIAT-RELATED"/>
    <property type="match status" value="1"/>
</dbReference>
<dbReference type="InterPro" id="IPR010656">
    <property type="entry name" value="DctM"/>
</dbReference>
<evidence type="ECO:0000259" key="8">
    <source>
        <dbReference type="Pfam" id="PF06808"/>
    </source>
</evidence>
<evidence type="ECO:0000313" key="9">
    <source>
        <dbReference type="EMBL" id="EDM25881.1"/>
    </source>
</evidence>
<dbReference type="AlphaFoldDB" id="A6DQZ3"/>
<organism evidence="9 10">
    <name type="scientific">Lentisphaera araneosa HTCC2155</name>
    <dbReference type="NCBI Taxonomy" id="313628"/>
    <lineage>
        <taxon>Bacteria</taxon>
        <taxon>Pseudomonadati</taxon>
        <taxon>Lentisphaerota</taxon>
        <taxon>Lentisphaeria</taxon>
        <taxon>Lentisphaerales</taxon>
        <taxon>Lentisphaeraceae</taxon>
        <taxon>Lentisphaera</taxon>
    </lineage>
</organism>
<gene>
    <name evidence="9" type="ORF">LNTAR_07559</name>
</gene>
<name>A6DQZ3_9BACT</name>
<feature type="transmembrane region" description="Helical" evidence="7">
    <location>
        <begin position="395"/>
        <end position="419"/>
    </location>
</feature>
<comment type="caution">
    <text evidence="9">The sequence shown here is derived from an EMBL/GenBank/DDBJ whole genome shotgun (WGS) entry which is preliminary data.</text>
</comment>
<keyword evidence="2" id="KW-1003">Cell membrane</keyword>
<feature type="transmembrane region" description="Helical" evidence="7">
    <location>
        <begin position="6"/>
        <end position="34"/>
    </location>
</feature>
<evidence type="ECO:0000256" key="4">
    <source>
        <dbReference type="ARBA" id="ARBA00022692"/>
    </source>
</evidence>
<keyword evidence="6 7" id="KW-0472">Membrane</keyword>
<evidence type="ECO:0000256" key="7">
    <source>
        <dbReference type="SAM" id="Phobius"/>
    </source>
</evidence>